<keyword evidence="1" id="KW-0472">Membrane</keyword>
<name>A0A2M9BMX7_9BACT</name>
<dbReference type="OrthoDB" id="1454326at2"/>
<proteinExistence type="predicted"/>
<dbReference type="RefSeq" id="WP_100334975.1">
    <property type="nucleotide sequence ID" value="NZ_PGFA01000001.1"/>
</dbReference>
<keyword evidence="1" id="KW-1133">Transmembrane helix</keyword>
<reference evidence="2 3" key="1">
    <citation type="submission" date="2017-11" db="EMBL/GenBank/DDBJ databases">
        <title>Genomic Encyclopedia of Archaeal and Bacterial Type Strains, Phase II (KMG-II): From Individual Species to Whole Genera.</title>
        <authorList>
            <person name="Goeker M."/>
        </authorList>
    </citation>
    <scope>NUCLEOTIDE SEQUENCE [LARGE SCALE GENOMIC DNA]</scope>
    <source>
        <strain evidence="2 3">DSM 11115</strain>
    </source>
</reference>
<evidence type="ECO:0000313" key="3">
    <source>
        <dbReference type="Proteomes" id="UP000228535"/>
    </source>
</evidence>
<keyword evidence="3" id="KW-1185">Reference proteome</keyword>
<accession>A0A2M9BMX7</accession>
<comment type="caution">
    <text evidence="2">The sequence shown here is derived from an EMBL/GenBank/DDBJ whole genome shotgun (WGS) entry which is preliminary data.</text>
</comment>
<feature type="transmembrane region" description="Helical" evidence="1">
    <location>
        <begin position="117"/>
        <end position="138"/>
    </location>
</feature>
<gene>
    <name evidence="2" type="ORF">CLV45_0666</name>
</gene>
<sequence>MTPEEITDFTVRLTAETSPQEAYFGIFQYGGGPDESCIRANKQGLQLFAAKLLSAAAQVDETLAHETQTIIPFEDEVEDSWLDGDVFVQYIEPLADRPAPLPTPTVSSTLLDTLMTYALQGGVFILLIGLVVGIVNGLRTIAGWIFG</sequence>
<evidence type="ECO:0000313" key="2">
    <source>
        <dbReference type="EMBL" id="PJJ59250.1"/>
    </source>
</evidence>
<dbReference type="AlphaFoldDB" id="A0A2M9BMX7"/>
<evidence type="ECO:0000256" key="1">
    <source>
        <dbReference type="SAM" id="Phobius"/>
    </source>
</evidence>
<organism evidence="2 3">
    <name type="scientific">Hymenobacter chitinivorans DSM 11115</name>
    <dbReference type="NCBI Taxonomy" id="1121954"/>
    <lineage>
        <taxon>Bacteria</taxon>
        <taxon>Pseudomonadati</taxon>
        <taxon>Bacteroidota</taxon>
        <taxon>Cytophagia</taxon>
        <taxon>Cytophagales</taxon>
        <taxon>Hymenobacteraceae</taxon>
        <taxon>Hymenobacter</taxon>
    </lineage>
</organism>
<dbReference type="Proteomes" id="UP000228535">
    <property type="component" value="Unassembled WGS sequence"/>
</dbReference>
<keyword evidence="1" id="KW-0812">Transmembrane</keyword>
<protein>
    <submittedName>
        <fullName evidence="2">Uncharacterized protein</fullName>
    </submittedName>
</protein>
<dbReference type="EMBL" id="PGFA01000001">
    <property type="protein sequence ID" value="PJJ59250.1"/>
    <property type="molecule type" value="Genomic_DNA"/>
</dbReference>